<feature type="transmembrane region" description="Helical" evidence="6">
    <location>
        <begin position="33"/>
        <end position="52"/>
    </location>
</feature>
<keyword evidence="9" id="KW-1185">Reference proteome</keyword>
<evidence type="ECO:0000256" key="4">
    <source>
        <dbReference type="ARBA" id="ARBA00022989"/>
    </source>
</evidence>
<evidence type="ECO:0000313" key="9">
    <source>
        <dbReference type="Proteomes" id="UP000285908"/>
    </source>
</evidence>
<organism evidence="8 9">
    <name type="scientific">Mesobaculum littorinae</name>
    <dbReference type="NCBI Taxonomy" id="2486419"/>
    <lineage>
        <taxon>Bacteria</taxon>
        <taxon>Pseudomonadati</taxon>
        <taxon>Pseudomonadota</taxon>
        <taxon>Alphaproteobacteria</taxon>
        <taxon>Rhodobacterales</taxon>
        <taxon>Roseobacteraceae</taxon>
        <taxon>Mesobaculum</taxon>
    </lineage>
</organism>
<evidence type="ECO:0000256" key="1">
    <source>
        <dbReference type="ARBA" id="ARBA00004651"/>
    </source>
</evidence>
<keyword evidence="3 6" id="KW-0812">Transmembrane</keyword>
<gene>
    <name evidence="8" type="ORF">EKE94_09785</name>
</gene>
<keyword evidence="2" id="KW-1003">Cell membrane</keyword>
<dbReference type="Proteomes" id="UP000285908">
    <property type="component" value="Unassembled WGS sequence"/>
</dbReference>
<evidence type="ECO:0000256" key="2">
    <source>
        <dbReference type="ARBA" id="ARBA00022475"/>
    </source>
</evidence>
<dbReference type="OrthoDB" id="8455471at2"/>
<keyword evidence="4 6" id="KW-1133">Transmembrane helix</keyword>
<evidence type="ECO:0000256" key="6">
    <source>
        <dbReference type="SAM" id="Phobius"/>
    </source>
</evidence>
<evidence type="ECO:0000259" key="7">
    <source>
        <dbReference type="Pfam" id="PF13396"/>
    </source>
</evidence>
<dbReference type="AlphaFoldDB" id="A0A438AGD6"/>
<accession>A0A438AGD6</accession>
<dbReference type="GO" id="GO:0005886">
    <property type="term" value="C:plasma membrane"/>
    <property type="evidence" value="ECO:0007669"/>
    <property type="project" value="UniProtKB-SubCell"/>
</dbReference>
<keyword evidence="5 6" id="KW-0472">Membrane</keyword>
<dbReference type="RefSeq" id="WP_127906434.1">
    <property type="nucleotide sequence ID" value="NZ_RQXX01000003.1"/>
</dbReference>
<reference evidence="8 9" key="1">
    <citation type="submission" date="2018-11" db="EMBL/GenBank/DDBJ databases">
        <title>Mesobaculum littorinae gen. nov., sp. nov., isolated from Littorina scabra that represents a novel genus of the order Rhodobacteraceae.</title>
        <authorList>
            <person name="Li F."/>
        </authorList>
    </citation>
    <scope>NUCLEOTIDE SEQUENCE [LARGE SCALE GENOMIC DNA]</scope>
    <source>
        <strain evidence="8 9">M0103</strain>
    </source>
</reference>
<protein>
    <recommendedName>
        <fullName evidence="7">Cardiolipin synthase N-terminal domain-containing protein</fullName>
    </recommendedName>
</protein>
<proteinExistence type="predicted"/>
<dbReference type="Pfam" id="PF13396">
    <property type="entry name" value="PLDc_N"/>
    <property type="match status" value="1"/>
</dbReference>
<evidence type="ECO:0000256" key="5">
    <source>
        <dbReference type="ARBA" id="ARBA00023136"/>
    </source>
</evidence>
<name>A0A438AGD6_9RHOB</name>
<dbReference type="EMBL" id="RQXX01000003">
    <property type="protein sequence ID" value="RVV97769.1"/>
    <property type="molecule type" value="Genomic_DNA"/>
</dbReference>
<comment type="caution">
    <text evidence="8">The sequence shown here is derived from an EMBL/GenBank/DDBJ whole genome shotgun (WGS) entry which is preliminary data.</text>
</comment>
<comment type="subcellular location">
    <subcellularLocation>
        <location evidence="1">Cell membrane</location>
        <topology evidence="1">Multi-pass membrane protein</topology>
    </subcellularLocation>
</comment>
<evidence type="ECO:0000256" key="3">
    <source>
        <dbReference type="ARBA" id="ARBA00022692"/>
    </source>
</evidence>
<sequence>MEYVLFGLVILILDIYALRELSHSRTTSRQRGRWAVVILCLPVVGLVCWHMSGRRAVIIRI</sequence>
<evidence type="ECO:0000313" key="8">
    <source>
        <dbReference type="EMBL" id="RVV97769.1"/>
    </source>
</evidence>
<dbReference type="InterPro" id="IPR027379">
    <property type="entry name" value="CLS_N"/>
</dbReference>
<feature type="domain" description="Cardiolipin synthase N-terminal" evidence="7">
    <location>
        <begin position="12"/>
        <end position="53"/>
    </location>
</feature>